<dbReference type="Proteomes" id="UP000635885">
    <property type="component" value="Unassembled WGS sequence"/>
</dbReference>
<accession>A0ABQ1N7N9</accession>
<dbReference type="SMART" id="SM00028">
    <property type="entry name" value="TPR"/>
    <property type="match status" value="4"/>
</dbReference>
<dbReference type="SUPFAM" id="SSF46689">
    <property type="entry name" value="Homeodomain-like"/>
    <property type="match status" value="1"/>
</dbReference>
<keyword evidence="1" id="KW-0805">Transcription regulation</keyword>
<dbReference type="InterPro" id="IPR009057">
    <property type="entry name" value="Homeodomain-like_sf"/>
</dbReference>
<dbReference type="RefSeq" id="WP_188444388.1">
    <property type="nucleotide sequence ID" value="NZ_BMFD01000021.1"/>
</dbReference>
<evidence type="ECO:0000256" key="2">
    <source>
        <dbReference type="ARBA" id="ARBA00023125"/>
    </source>
</evidence>
<dbReference type="Gene3D" id="1.10.10.60">
    <property type="entry name" value="Homeodomain-like"/>
    <property type="match status" value="2"/>
</dbReference>
<dbReference type="Pfam" id="PF12833">
    <property type="entry name" value="HTH_18"/>
    <property type="match status" value="1"/>
</dbReference>
<proteinExistence type="predicted"/>
<dbReference type="EMBL" id="BMFD01000021">
    <property type="protein sequence ID" value="GGC53397.1"/>
    <property type="molecule type" value="Genomic_DNA"/>
</dbReference>
<dbReference type="InterPro" id="IPR018062">
    <property type="entry name" value="HTH_AraC-typ_CS"/>
</dbReference>
<organism evidence="7 8">
    <name type="scientific">Belliella aquatica</name>
    <dbReference type="NCBI Taxonomy" id="1323734"/>
    <lineage>
        <taxon>Bacteria</taxon>
        <taxon>Pseudomonadati</taxon>
        <taxon>Bacteroidota</taxon>
        <taxon>Cytophagia</taxon>
        <taxon>Cytophagales</taxon>
        <taxon>Cyclobacteriaceae</taxon>
        <taxon>Belliella</taxon>
    </lineage>
</organism>
<dbReference type="InterPro" id="IPR020449">
    <property type="entry name" value="Tscrpt_reg_AraC-type_HTH"/>
</dbReference>
<protein>
    <recommendedName>
        <fullName evidence="6">HTH araC/xylS-type domain-containing protein</fullName>
    </recommendedName>
</protein>
<dbReference type="PANTHER" id="PTHR43280">
    <property type="entry name" value="ARAC-FAMILY TRANSCRIPTIONAL REGULATOR"/>
    <property type="match status" value="1"/>
</dbReference>
<evidence type="ECO:0000313" key="8">
    <source>
        <dbReference type="Proteomes" id="UP000635885"/>
    </source>
</evidence>
<feature type="transmembrane region" description="Helical" evidence="4">
    <location>
        <begin position="381"/>
        <end position="400"/>
    </location>
</feature>
<keyword evidence="4" id="KW-0472">Membrane</keyword>
<gene>
    <name evidence="7" type="ORF">GCM10010993_34790</name>
</gene>
<dbReference type="PROSITE" id="PS00041">
    <property type="entry name" value="HTH_ARAC_FAMILY_1"/>
    <property type="match status" value="1"/>
</dbReference>
<dbReference type="PRINTS" id="PR00032">
    <property type="entry name" value="HTHARAC"/>
</dbReference>
<feature type="chain" id="PRO_5046186011" description="HTH araC/xylS-type domain-containing protein" evidence="5">
    <location>
        <begin position="20"/>
        <end position="589"/>
    </location>
</feature>
<comment type="caution">
    <text evidence="7">The sequence shown here is derived from an EMBL/GenBank/DDBJ whole genome shotgun (WGS) entry which is preliminary data.</text>
</comment>
<dbReference type="InterPro" id="IPR018060">
    <property type="entry name" value="HTH_AraC"/>
</dbReference>
<feature type="signal peptide" evidence="5">
    <location>
        <begin position="1"/>
        <end position="19"/>
    </location>
</feature>
<feature type="domain" description="HTH araC/xylS-type" evidence="6">
    <location>
        <begin position="478"/>
        <end position="579"/>
    </location>
</feature>
<evidence type="ECO:0000313" key="7">
    <source>
        <dbReference type="EMBL" id="GGC53397.1"/>
    </source>
</evidence>
<keyword evidence="4" id="KW-0812">Transmembrane</keyword>
<evidence type="ECO:0000259" key="6">
    <source>
        <dbReference type="PROSITE" id="PS01124"/>
    </source>
</evidence>
<keyword evidence="8" id="KW-1185">Reference proteome</keyword>
<keyword evidence="3" id="KW-0804">Transcription</keyword>
<reference evidence="8" key="1">
    <citation type="journal article" date="2019" name="Int. J. Syst. Evol. Microbiol.">
        <title>The Global Catalogue of Microorganisms (GCM) 10K type strain sequencing project: providing services to taxonomists for standard genome sequencing and annotation.</title>
        <authorList>
            <consortium name="The Broad Institute Genomics Platform"/>
            <consortium name="The Broad Institute Genome Sequencing Center for Infectious Disease"/>
            <person name="Wu L."/>
            <person name="Ma J."/>
        </authorList>
    </citation>
    <scope>NUCLEOTIDE SEQUENCE [LARGE SCALE GENOMIC DNA]</scope>
    <source>
        <strain evidence="8">CGMCC 1.12479</strain>
    </source>
</reference>
<dbReference type="Pfam" id="PF13424">
    <property type="entry name" value="TPR_12"/>
    <property type="match status" value="1"/>
</dbReference>
<evidence type="ECO:0000256" key="1">
    <source>
        <dbReference type="ARBA" id="ARBA00023015"/>
    </source>
</evidence>
<sequence>MLKFKYFLLIFLSPLVSIGQSNSGSSIEETDILIQKGISLLNQDLNQSDSLSNIAYYNAIALENDSLIAKSHSFMAYVAYYKGDYKTSIEYYNKALGSDYFKNKLDRRQALLNNLGVNYEFQNNYAEAKEAYQGSLRIAEELGDSLSIYQSYINIGFLNSILYNFRDAEKYLLSALDFFHRQNSKTYEALCLRNLANLYSLEKREEESIKYYILAINKILEFGNEFDALETQIDFNWTLLNLERYTLVKVNQDKIRSIIDKGKASPPITANFHLIEGFYFLDSEKDLKKAEIALNKAFILFKNQGNLRQLSQVIEGRMILYALRGDFTQHRELVSEFLEQLRVTYLNSSTDEIKTLEDIHQLNIQALLIDQLNSKIAFNRTLIIVGIILLILSSGFIFLISRKYMRLNQRNEKTNLKNIELIELIKLIKSSQKNGDSGIKLLAEEVQEEYSMQGSMDENLDQKINAFEKEYDELLFDKINKMFIEGQLFLKADLKVADLAEELFVSEKEISRAISSMTGKRFSSYINEFRIQKAKELLASQHKILIKEVGFKSGFSSQPQFQRKFKELSGMTPEQFRHVSEYQKTNGNS</sequence>
<evidence type="ECO:0000256" key="5">
    <source>
        <dbReference type="SAM" id="SignalP"/>
    </source>
</evidence>
<dbReference type="PANTHER" id="PTHR43280:SF29">
    <property type="entry name" value="ARAC-FAMILY TRANSCRIPTIONAL REGULATOR"/>
    <property type="match status" value="1"/>
</dbReference>
<dbReference type="Pfam" id="PF13181">
    <property type="entry name" value="TPR_8"/>
    <property type="match status" value="1"/>
</dbReference>
<dbReference type="InterPro" id="IPR019734">
    <property type="entry name" value="TPR_rpt"/>
</dbReference>
<keyword evidence="4" id="KW-1133">Transmembrane helix</keyword>
<keyword evidence="2" id="KW-0238">DNA-binding</keyword>
<evidence type="ECO:0000256" key="3">
    <source>
        <dbReference type="ARBA" id="ARBA00023163"/>
    </source>
</evidence>
<dbReference type="Gene3D" id="1.25.40.10">
    <property type="entry name" value="Tetratricopeptide repeat domain"/>
    <property type="match status" value="1"/>
</dbReference>
<keyword evidence="5" id="KW-0732">Signal</keyword>
<dbReference type="InterPro" id="IPR011990">
    <property type="entry name" value="TPR-like_helical_dom_sf"/>
</dbReference>
<dbReference type="SUPFAM" id="SSF48452">
    <property type="entry name" value="TPR-like"/>
    <property type="match status" value="2"/>
</dbReference>
<name>A0ABQ1N7N9_9BACT</name>
<dbReference type="PROSITE" id="PS01124">
    <property type="entry name" value="HTH_ARAC_FAMILY_2"/>
    <property type="match status" value="1"/>
</dbReference>
<dbReference type="SMART" id="SM00342">
    <property type="entry name" value="HTH_ARAC"/>
    <property type="match status" value="1"/>
</dbReference>
<evidence type="ECO:0000256" key="4">
    <source>
        <dbReference type="SAM" id="Phobius"/>
    </source>
</evidence>